<comment type="caution">
    <text evidence="2">The sequence shown here is derived from an EMBL/GenBank/DDBJ whole genome shotgun (WGS) entry which is preliminary data.</text>
</comment>
<dbReference type="AlphaFoldDB" id="A0AAW4WGG0"/>
<dbReference type="SUPFAM" id="SSF144052">
    <property type="entry name" value="Thermophilic metalloprotease-like"/>
    <property type="match status" value="1"/>
</dbReference>
<dbReference type="PANTHER" id="PTHR34448:SF1">
    <property type="entry name" value="BLL6088 PROTEIN"/>
    <property type="match status" value="1"/>
</dbReference>
<dbReference type="PANTHER" id="PTHR34448">
    <property type="entry name" value="AMINOPEPTIDASE"/>
    <property type="match status" value="1"/>
</dbReference>
<sequence>MEYQNLNAEEREAITERLDLVTERIHELAAEPEVCEPFRAYFKGTAAFIVKTEEVLRQVLNDSFCSQSRETLQKINEALYEDILPEHYKKSYANPDYACITLGEEYGTLLSMLYAELRSLIPYAYEGDVEAFTCFCELFIQVYTCFNDEEGTTPKEVQQAIYWFFHDYSELFTERSICEMVDASRDFFTRIVMDSDLQDLKYLYYYGEPIGENEIRMAEYMNQLPQEKIQAMADTYTEGYRIGFITTGKDLSIKSTVNVEYAIGMERMVRAAIANFEKMGLKPTIYRDAFSSFRNRGNSKRGCYATSVNRQFDYDHKADKAVYLDKAFVERRLETLRTVYEDKKELAAGYAGPAVIEVFGEPLFEPENKKTACHYSDKQNELNVYYASQAGQITNQYIKGEERSFTIIAYPLPQIGSNFEEIFDKTVELNTLDYTLYRDMQAKIIEVLDQGVRAHIRGKGDNETDMTVELYRLKNPQKETIFENCVADVNIPVGEVFTSPVLTGTHGVLHVSYVYLNGLRYENLKMTFEDGKVVDYSCSNFDSEEENHKYIYDNVLMHHDTLPLGEFAIGTNTTAYRMAKDFDIADKLPILIAEKTGPHFAVGDTCYSQAEDTPVYNPDGKEIVARDNEISILRKEDESKAYFNCHTDITIPYDELDCIYIERADGSTGDIIRDGRFVVPGTEKLNEPLENKTSFPA</sequence>
<dbReference type="GO" id="GO:0006508">
    <property type="term" value="P:proteolysis"/>
    <property type="evidence" value="ECO:0007669"/>
    <property type="project" value="InterPro"/>
</dbReference>
<evidence type="ECO:0000256" key="1">
    <source>
        <dbReference type="ARBA" id="ARBA00022723"/>
    </source>
</evidence>
<evidence type="ECO:0000313" key="2">
    <source>
        <dbReference type="EMBL" id="MCC2242434.1"/>
    </source>
</evidence>
<dbReference type="Proteomes" id="UP001198893">
    <property type="component" value="Unassembled WGS sequence"/>
</dbReference>
<reference evidence="2" key="1">
    <citation type="submission" date="2021-10" db="EMBL/GenBank/DDBJ databases">
        <title>Anaerobic single-cell dispensing facilitates the cultivation of human gut bacteria.</title>
        <authorList>
            <person name="Afrizal A."/>
        </authorList>
    </citation>
    <scope>NUCLEOTIDE SEQUENCE</scope>
    <source>
        <strain evidence="2">CLA-AA-H204</strain>
    </source>
</reference>
<dbReference type="RefSeq" id="WP_227710230.1">
    <property type="nucleotide sequence ID" value="NZ_JAJEQW010000009.1"/>
</dbReference>
<proteinExistence type="predicted"/>
<dbReference type="EC" id="3.4.11.-" evidence="2"/>
<keyword evidence="2" id="KW-0378">Hydrolase</keyword>
<organism evidence="2 3">
    <name type="scientific">Roseburia amylophila</name>
    <dbReference type="NCBI Taxonomy" id="2981794"/>
    <lineage>
        <taxon>Bacteria</taxon>
        <taxon>Bacillati</taxon>
        <taxon>Bacillota</taxon>
        <taxon>Clostridia</taxon>
        <taxon>Lachnospirales</taxon>
        <taxon>Lachnospiraceae</taxon>
        <taxon>Roseburia</taxon>
    </lineage>
</organism>
<gene>
    <name evidence="2" type="ORF">LKD47_09020</name>
</gene>
<evidence type="ECO:0000313" key="3">
    <source>
        <dbReference type="Proteomes" id="UP001198893"/>
    </source>
</evidence>
<dbReference type="InterPro" id="IPR052170">
    <property type="entry name" value="M29_Exopeptidase"/>
</dbReference>
<accession>A0AAW4WGG0</accession>
<keyword evidence="1" id="KW-0479">Metal-binding</keyword>
<dbReference type="GO" id="GO:0046872">
    <property type="term" value="F:metal ion binding"/>
    <property type="evidence" value="ECO:0007669"/>
    <property type="project" value="UniProtKB-KW"/>
</dbReference>
<keyword evidence="2" id="KW-0031">Aminopeptidase</keyword>
<name>A0AAW4WGG0_9FIRM</name>
<dbReference type="GO" id="GO:0004177">
    <property type="term" value="F:aminopeptidase activity"/>
    <property type="evidence" value="ECO:0007669"/>
    <property type="project" value="UniProtKB-KW"/>
</dbReference>
<protein>
    <submittedName>
        <fullName evidence="2">Aminopeptidase</fullName>
        <ecNumber evidence="2">3.4.11.-</ecNumber>
    </submittedName>
</protein>
<dbReference type="Pfam" id="PF02073">
    <property type="entry name" value="Peptidase_M29"/>
    <property type="match status" value="1"/>
</dbReference>
<dbReference type="EMBL" id="JAJEQW010000009">
    <property type="protein sequence ID" value="MCC2242434.1"/>
    <property type="molecule type" value="Genomic_DNA"/>
</dbReference>
<keyword evidence="2" id="KW-0645">Protease</keyword>
<dbReference type="InterPro" id="IPR000787">
    <property type="entry name" value="Peptidase_M29"/>
</dbReference>